<organism evidence="2 3">
    <name type="scientific">Tilletia indica</name>
    <dbReference type="NCBI Taxonomy" id="43049"/>
    <lineage>
        <taxon>Eukaryota</taxon>
        <taxon>Fungi</taxon>
        <taxon>Dikarya</taxon>
        <taxon>Basidiomycota</taxon>
        <taxon>Ustilaginomycotina</taxon>
        <taxon>Exobasidiomycetes</taxon>
        <taxon>Tilletiales</taxon>
        <taxon>Tilletiaceae</taxon>
        <taxon>Tilletia</taxon>
    </lineage>
</organism>
<accession>A0A8T8SWR6</accession>
<dbReference type="AlphaFoldDB" id="A0A8T8SWR6"/>
<feature type="compositionally biased region" description="Polar residues" evidence="1">
    <location>
        <begin position="806"/>
        <end position="816"/>
    </location>
</feature>
<dbReference type="GO" id="GO:0000981">
    <property type="term" value="F:DNA-binding transcription factor activity, RNA polymerase II-specific"/>
    <property type="evidence" value="ECO:0007669"/>
    <property type="project" value="InterPro"/>
</dbReference>
<feature type="region of interest" description="Disordered" evidence="1">
    <location>
        <begin position="790"/>
        <end position="819"/>
    </location>
</feature>
<keyword evidence="3" id="KW-1185">Reference proteome</keyword>
<evidence type="ECO:0000256" key="1">
    <source>
        <dbReference type="SAM" id="MobiDB-lite"/>
    </source>
</evidence>
<comment type="caution">
    <text evidence="2">The sequence shown here is derived from an EMBL/GenBank/DDBJ whole genome shotgun (WGS) entry which is preliminary data.</text>
</comment>
<gene>
    <name evidence="2" type="ORF">A4X13_0g4669</name>
</gene>
<reference evidence="2" key="2">
    <citation type="journal article" date="2019" name="IMA Fungus">
        <title>Genome sequencing and comparison of five Tilletia species to identify candidate genes for the detection of regulated species infecting wheat.</title>
        <authorList>
            <person name="Nguyen H.D.T."/>
            <person name="Sultana T."/>
            <person name="Kesanakurti P."/>
            <person name="Hambleton S."/>
        </authorList>
    </citation>
    <scope>NUCLEOTIDE SEQUENCE</scope>
    <source>
        <strain evidence="2">DAOMC 236416</strain>
    </source>
</reference>
<feature type="compositionally biased region" description="Low complexity" evidence="1">
    <location>
        <begin position="59"/>
        <end position="68"/>
    </location>
</feature>
<feature type="region of interest" description="Disordered" evidence="1">
    <location>
        <begin position="115"/>
        <end position="134"/>
    </location>
</feature>
<evidence type="ECO:0000313" key="2">
    <source>
        <dbReference type="EMBL" id="KAE8250504.1"/>
    </source>
</evidence>
<evidence type="ECO:0000313" key="3">
    <source>
        <dbReference type="Proteomes" id="UP000077521"/>
    </source>
</evidence>
<name>A0A8T8SWR6_9BASI</name>
<dbReference type="Proteomes" id="UP000077521">
    <property type="component" value="Unassembled WGS sequence"/>
</dbReference>
<dbReference type="Gene3D" id="4.10.240.10">
    <property type="entry name" value="Zn(2)-C6 fungal-type DNA-binding domain"/>
    <property type="match status" value="1"/>
</dbReference>
<dbReference type="GO" id="GO:0008270">
    <property type="term" value="F:zinc ion binding"/>
    <property type="evidence" value="ECO:0007669"/>
    <property type="project" value="InterPro"/>
</dbReference>
<protein>
    <recommendedName>
        <fullName evidence="4">Transcription factor domain-containing protein</fullName>
    </recommendedName>
</protein>
<evidence type="ECO:0008006" key="4">
    <source>
        <dbReference type="Google" id="ProtNLM"/>
    </source>
</evidence>
<dbReference type="InterPro" id="IPR036864">
    <property type="entry name" value="Zn2-C6_fun-type_DNA-bd_sf"/>
</dbReference>
<feature type="compositionally biased region" description="Basic residues" evidence="1">
    <location>
        <begin position="122"/>
        <end position="133"/>
    </location>
</feature>
<reference evidence="2" key="1">
    <citation type="submission" date="2016-04" db="EMBL/GenBank/DDBJ databases">
        <authorList>
            <person name="Nguyen H.D."/>
            <person name="Samba Siva P."/>
            <person name="Cullis J."/>
            <person name="Levesque C.A."/>
            <person name="Hambleton S."/>
        </authorList>
    </citation>
    <scope>NUCLEOTIDE SEQUENCE</scope>
    <source>
        <strain evidence="2">DAOMC 236416</strain>
    </source>
</reference>
<feature type="region of interest" description="Disordered" evidence="1">
    <location>
        <begin position="45"/>
        <end position="68"/>
    </location>
</feature>
<sequence length="1062" mass="113073">MKCSGEQPWCKTCRERSQPCVYEPNAGKSQPVKRKFPAAFHISLADESQPSPPIGNPPSSTSSLTSMSTLTSASSSDIANAGWLPSNAAAPALMSAEIATVSHFTLQDVPAEANKRAATAANRKKRGKGRGKAKASLTAFIPNGTTIAGATPSQIFNPATADSVGAHLIQLFDELWSTRSMLQISLQDVSLGGPTEYPVPLRKLSTILQAMSSDLVDLMCCHISPLGDPSVAHREYSLLCRMHLTADQTRHVFDPQPGYDRPRYLSVGPVSEDRAAKLADSNLSSHPTPTESRDAHWFIQLLNSAFETQPLLGLVVSKTIFLNDFGNRVEDKLLLSVIMTEALATQTDEAASSLSFSTELPTARAFQDSAYAMLTKRKTDSESAFITAQALVLLAFRDIQDGHLKRAICLLALCQKTTMWLLQDRQENPAATILVNGIALAELEDELLRNIYWLSRTASQWMLLHLGVSLSSELMIFNAESVSVIPILPPLRPSQSVVRRLDEVSGHFRSLKVHATSVAHLHVLSQLSEITSLLTIKLRSGSVMGAGRNATLSTERIATEFPHALLDAITSLDPIFEKTNPYSQLPHALRAIIVHLCFPSIRIGADPEAVGSVNLGVQALNHLLRVTVTALTQVASCLNATNALGPSAEGTPTIEGPVNALLELGFPGKHLGRAAPAIVHMLGAAARGLEIALCQSGLIQVANAFDIDVHAQFCLSAEASTFVVERKGQVLYLLQQMHAFLKDDALSCGSRRSIKKHAKMLAASLQARAVTPVVVSSIVAASSSRMIEVRHAESATTETAVGDITPKQTAEGQPASSAPALVPTELPACMRPSTAASSVTAGWSSDSASLIQGESQATPTFKFTIPSQARTPPRTPVGATFAFDVGNVYGSETQHPNLLPLHRRGSHDPVPMSNVWSSPSGDASLGLLAGQLSSSNSLPATPWSSVSHHWQVSTTPIGPSDPHGSGPLFRTPGSYPYLPAAFSHRPHTSMGPGHALGGWEGVSDSIPMSVPATAPASAGWTTQSSPISSDAMLDTPEPQGYLPLMAEPPAEELLPCFAPLSS</sequence>
<dbReference type="EMBL" id="LWDF02000318">
    <property type="protein sequence ID" value="KAE8250504.1"/>
    <property type="molecule type" value="Genomic_DNA"/>
</dbReference>
<proteinExistence type="predicted"/>